<dbReference type="FunFam" id="3.10.110.10:FF:000028">
    <property type="entry name" value="Probable ubiquitin-conjugating enzyme E2 23"/>
    <property type="match status" value="1"/>
</dbReference>
<dbReference type="OrthoDB" id="47801at2759"/>
<reference evidence="9" key="2">
    <citation type="submission" date="2025-08" db="UniProtKB">
        <authorList>
            <consortium name="RefSeq"/>
        </authorList>
    </citation>
    <scope>IDENTIFICATION</scope>
    <source>
        <tissue evidence="9">Leaf</tissue>
    </source>
</reference>
<feature type="region of interest" description="Disordered" evidence="6">
    <location>
        <begin position="1"/>
        <end position="33"/>
    </location>
</feature>
<dbReference type="RefSeq" id="XP_021866801.1">
    <property type="nucleotide sequence ID" value="XM_022011109.2"/>
</dbReference>
<dbReference type="Proteomes" id="UP000813463">
    <property type="component" value="Chromosome 4"/>
</dbReference>
<evidence type="ECO:0000256" key="4">
    <source>
        <dbReference type="ARBA" id="ARBA00022786"/>
    </source>
</evidence>
<reference evidence="8" key="1">
    <citation type="journal article" date="2021" name="Nat. Commun.">
        <title>Genomic analyses provide insights into spinach domestication and the genetic basis of agronomic traits.</title>
        <authorList>
            <person name="Cai X."/>
            <person name="Sun X."/>
            <person name="Xu C."/>
            <person name="Sun H."/>
            <person name="Wang X."/>
            <person name="Ge C."/>
            <person name="Zhang Z."/>
            <person name="Wang Q."/>
            <person name="Fei Z."/>
            <person name="Jiao C."/>
            <person name="Wang Q."/>
        </authorList>
    </citation>
    <scope>NUCLEOTIDE SEQUENCE [LARGE SCALE GENOMIC DNA]</scope>
    <source>
        <strain evidence="8">cv. Varoflay</strain>
    </source>
</reference>
<keyword evidence="2" id="KW-0808">Transferase</keyword>
<dbReference type="EC" id="2.3.2.23" evidence="1"/>
<evidence type="ECO:0000259" key="7">
    <source>
        <dbReference type="PROSITE" id="PS50127"/>
    </source>
</evidence>
<dbReference type="SUPFAM" id="SSF54495">
    <property type="entry name" value="UBC-like"/>
    <property type="match status" value="1"/>
</dbReference>
<organism evidence="8 9">
    <name type="scientific">Spinacia oleracea</name>
    <name type="common">Spinach</name>
    <dbReference type="NCBI Taxonomy" id="3562"/>
    <lineage>
        <taxon>Eukaryota</taxon>
        <taxon>Viridiplantae</taxon>
        <taxon>Streptophyta</taxon>
        <taxon>Embryophyta</taxon>
        <taxon>Tracheophyta</taxon>
        <taxon>Spermatophyta</taxon>
        <taxon>Magnoliopsida</taxon>
        <taxon>eudicotyledons</taxon>
        <taxon>Gunneridae</taxon>
        <taxon>Pentapetalae</taxon>
        <taxon>Caryophyllales</taxon>
        <taxon>Chenopodiaceae</taxon>
        <taxon>Chenopodioideae</taxon>
        <taxon>Anserineae</taxon>
        <taxon>Spinacia</taxon>
    </lineage>
</organism>
<keyword evidence="5" id="KW-0067">ATP-binding</keyword>
<keyword evidence="8" id="KW-1185">Reference proteome</keyword>
<evidence type="ECO:0000256" key="6">
    <source>
        <dbReference type="SAM" id="MobiDB-lite"/>
    </source>
</evidence>
<dbReference type="PANTHER" id="PTHR46116">
    <property type="entry name" value="(E3-INDEPENDENT) E2 UBIQUITIN-CONJUGATING ENZYME"/>
    <property type="match status" value="1"/>
</dbReference>
<dbReference type="PROSITE" id="PS50127">
    <property type="entry name" value="UBC_2"/>
    <property type="match status" value="1"/>
</dbReference>
<dbReference type="GeneID" id="110805498"/>
<sequence length="621" mass="68349">MEDPAIPIRPPRNSKKRLFAESGSSSSSFLDPDIIEIPRPSTWKSKPSKQKSVVGREIIVVDDEDPDDAVIVCEKVAYNSKGKKPMVNYPAGHEVITIDGAPSPLANGFVKGKCSPHLPSIDDGFDGCDIVVYDDGQYDMLQSHFNSVKIPSGVEAMMPTSVASEKHAGPASSSFLHGTQKYSNVSSSKVDPFKSASSVEPYQIKTSVSKYARNKSKRSSFSLPTSQIHGQTSGVIQPIPQWPIQHPHTHIKPSPMSLLYMPYSGGSTYSQGTQYSFHGSQNLFGTSSNLPSGIVRSKANNLRLEDGICADILPPSTDGQGNSSEASILKKLELFKKFDTLEDHLGHLYGMTKESSRPSKGWVNKIADEWRILEKDLPDTIFVRVYEARMDLLKAVMVAADGTPYHDGLFFFDVQFPASYPTKPPSVKYHAHGLRINPNLYNCGKVCLSLLGTWSGAGDENWRPLKSTMLQVLVSIQGLILNADPYYNEPGFARSRNTPQGAKKSRDYSENVFLLSLKTMLYTMRNPPKHFEDLVYGHFHKRGHDILAACRAYLDDGVEVGRFVKGKPLPAAAAAAAVQGKRKTCSPLLKVNLPSYIKSLVEAFTKIGVKDCNKFLITNSR</sequence>
<accession>A0A9R0KCH7</accession>
<dbReference type="InterPro" id="IPR016135">
    <property type="entry name" value="UBQ-conjugating_enzyme/RWD"/>
</dbReference>
<evidence type="ECO:0000313" key="9">
    <source>
        <dbReference type="RefSeq" id="XP_021866801.1"/>
    </source>
</evidence>
<proteinExistence type="predicted"/>
<evidence type="ECO:0000256" key="3">
    <source>
        <dbReference type="ARBA" id="ARBA00022741"/>
    </source>
</evidence>
<keyword evidence="4" id="KW-0833">Ubl conjugation pathway</keyword>
<dbReference type="PANTHER" id="PTHR46116:SF41">
    <property type="entry name" value="UBIQUITIN-CONJUGATING ENZYME E2 25-RELATED"/>
    <property type="match status" value="1"/>
</dbReference>
<gene>
    <name evidence="9" type="primary">LOC110805498</name>
</gene>
<dbReference type="Pfam" id="PF00179">
    <property type="entry name" value="UQ_con"/>
    <property type="match status" value="1"/>
</dbReference>
<evidence type="ECO:0000256" key="5">
    <source>
        <dbReference type="ARBA" id="ARBA00022840"/>
    </source>
</evidence>
<dbReference type="SMART" id="SM00212">
    <property type="entry name" value="UBCc"/>
    <property type="match status" value="1"/>
</dbReference>
<dbReference type="AlphaFoldDB" id="A0A9R0KCH7"/>
<evidence type="ECO:0000256" key="2">
    <source>
        <dbReference type="ARBA" id="ARBA00022679"/>
    </source>
</evidence>
<dbReference type="CDD" id="cd23837">
    <property type="entry name" value="UBCc_UBE2O"/>
    <property type="match status" value="1"/>
</dbReference>
<dbReference type="GO" id="GO:0061631">
    <property type="term" value="F:ubiquitin conjugating enzyme activity"/>
    <property type="evidence" value="ECO:0000318"/>
    <property type="project" value="GO_Central"/>
</dbReference>
<evidence type="ECO:0000313" key="8">
    <source>
        <dbReference type="Proteomes" id="UP000813463"/>
    </source>
</evidence>
<dbReference type="InterPro" id="IPR000608">
    <property type="entry name" value="UBC"/>
</dbReference>
<keyword evidence="3" id="KW-0547">Nucleotide-binding</keyword>
<dbReference type="KEGG" id="soe:110805498"/>
<protein>
    <recommendedName>
        <fullName evidence="1">E2 ubiquitin-conjugating enzyme</fullName>
        <ecNumber evidence="1">2.3.2.23</ecNumber>
    </recommendedName>
</protein>
<dbReference type="GO" id="GO:0005524">
    <property type="term" value="F:ATP binding"/>
    <property type="evidence" value="ECO:0007669"/>
    <property type="project" value="UniProtKB-KW"/>
</dbReference>
<name>A0A9R0KCH7_SPIOL</name>
<dbReference type="Gene3D" id="3.10.110.10">
    <property type="entry name" value="Ubiquitin Conjugating Enzyme"/>
    <property type="match status" value="1"/>
</dbReference>
<evidence type="ECO:0000256" key="1">
    <source>
        <dbReference type="ARBA" id="ARBA00012486"/>
    </source>
</evidence>
<feature type="domain" description="UBC core" evidence="7">
    <location>
        <begin position="361"/>
        <end position="521"/>
    </location>
</feature>